<accession>A0A0H5NGW8</accession>
<dbReference type="SMART" id="SM00895">
    <property type="entry name" value="FCD"/>
    <property type="match status" value="1"/>
</dbReference>
<evidence type="ECO:0000259" key="4">
    <source>
        <dbReference type="PROSITE" id="PS50949"/>
    </source>
</evidence>
<reference evidence="6" key="1">
    <citation type="submission" date="2015-03" db="EMBL/GenBank/DDBJ databases">
        <authorList>
            <consortium name="Pathogen Informatics"/>
        </authorList>
    </citation>
    <scope>NUCLEOTIDE SEQUENCE [LARGE SCALE GENOMIC DNA]</scope>
    <source>
        <strain evidence="6">NCTC11134</strain>
    </source>
</reference>
<dbReference type="PANTHER" id="PTHR43537">
    <property type="entry name" value="TRANSCRIPTIONAL REGULATOR, GNTR FAMILY"/>
    <property type="match status" value="1"/>
</dbReference>
<dbReference type="Gene3D" id="1.20.120.530">
    <property type="entry name" value="GntR ligand-binding domain-like"/>
    <property type="match status" value="1"/>
</dbReference>
<dbReference type="Pfam" id="PF07729">
    <property type="entry name" value="FCD"/>
    <property type="match status" value="1"/>
</dbReference>
<dbReference type="GO" id="GO:0003700">
    <property type="term" value="F:DNA-binding transcription factor activity"/>
    <property type="evidence" value="ECO:0007669"/>
    <property type="project" value="InterPro"/>
</dbReference>
<dbReference type="InterPro" id="IPR036388">
    <property type="entry name" value="WH-like_DNA-bd_sf"/>
</dbReference>
<dbReference type="SUPFAM" id="SSF48008">
    <property type="entry name" value="GntR ligand-binding domain-like"/>
    <property type="match status" value="1"/>
</dbReference>
<dbReference type="KEGG" id="nfr:ERS450000_00669"/>
<evidence type="ECO:0000313" key="5">
    <source>
        <dbReference type="EMBL" id="CRY74432.1"/>
    </source>
</evidence>
<keyword evidence="2" id="KW-0238">DNA-binding</keyword>
<proteinExistence type="predicted"/>
<dbReference type="SMART" id="SM00345">
    <property type="entry name" value="HTH_GNTR"/>
    <property type="match status" value="1"/>
</dbReference>
<dbReference type="PROSITE" id="PS50949">
    <property type="entry name" value="HTH_GNTR"/>
    <property type="match status" value="1"/>
</dbReference>
<organism evidence="5 6">
    <name type="scientific">Nocardia farcinica</name>
    <dbReference type="NCBI Taxonomy" id="37329"/>
    <lineage>
        <taxon>Bacteria</taxon>
        <taxon>Bacillati</taxon>
        <taxon>Actinomycetota</taxon>
        <taxon>Actinomycetes</taxon>
        <taxon>Mycobacteriales</taxon>
        <taxon>Nocardiaceae</taxon>
        <taxon>Nocardia</taxon>
    </lineage>
</organism>
<keyword evidence="3" id="KW-0804">Transcription</keyword>
<dbReference type="SUPFAM" id="SSF46785">
    <property type="entry name" value="Winged helix' DNA-binding domain"/>
    <property type="match status" value="1"/>
</dbReference>
<dbReference type="EMBL" id="LN868938">
    <property type="protein sequence ID" value="CRY74432.1"/>
    <property type="molecule type" value="Genomic_DNA"/>
</dbReference>
<feature type="domain" description="HTH gntR-type" evidence="4">
    <location>
        <begin position="18"/>
        <end position="85"/>
    </location>
</feature>
<dbReference type="CDD" id="cd07377">
    <property type="entry name" value="WHTH_GntR"/>
    <property type="match status" value="1"/>
</dbReference>
<dbReference type="Proteomes" id="UP000057820">
    <property type="component" value="Chromosome 1"/>
</dbReference>
<dbReference type="OMA" id="QIYLMRA"/>
<dbReference type="InterPro" id="IPR011711">
    <property type="entry name" value="GntR_C"/>
</dbReference>
<evidence type="ECO:0000256" key="3">
    <source>
        <dbReference type="ARBA" id="ARBA00023163"/>
    </source>
</evidence>
<protein>
    <submittedName>
        <fullName evidence="5">HTH-type transcriptional regulator mcbR</fullName>
    </submittedName>
</protein>
<sequence>MSRQSGSAAAAEGGRDVGRATGRVVEEIERLIVSGELLPGQPIRQVLMAEQLGVSRLPIREALRHLTAAGLVEHQPNVGYTVARLRQSDFDQIYLMRAALEPEVLRSLPPFPDDAVAEVTRLGALVTTAAEDGDILAMRLHNHAFHFAIFDRSPLNLVVAEVRRLWTLAMPYHAAYLYDPAARARVVAEHDQMIDALARHDNERLVTLMDEHRHGGETSTGIMLRATRTAADRARDPDIPEE</sequence>
<evidence type="ECO:0000256" key="1">
    <source>
        <dbReference type="ARBA" id="ARBA00023015"/>
    </source>
</evidence>
<dbReference type="GeneID" id="61134091"/>
<keyword evidence="1" id="KW-0805">Transcription regulation</keyword>
<dbReference type="Pfam" id="PF00392">
    <property type="entry name" value="GntR"/>
    <property type="match status" value="1"/>
</dbReference>
<gene>
    <name evidence="5" type="primary">mcbR_1</name>
    <name evidence="5" type="ORF">ERS450000_00669</name>
</gene>
<dbReference type="InterPro" id="IPR000524">
    <property type="entry name" value="Tscrpt_reg_HTH_GntR"/>
</dbReference>
<dbReference type="Gene3D" id="1.10.10.10">
    <property type="entry name" value="Winged helix-like DNA-binding domain superfamily/Winged helix DNA-binding domain"/>
    <property type="match status" value="1"/>
</dbReference>
<dbReference type="RefSeq" id="WP_011209916.1">
    <property type="nucleotide sequence ID" value="NZ_CP031418.1"/>
</dbReference>
<name>A0A0H5NGW8_NOCFR</name>
<dbReference type="InterPro" id="IPR036390">
    <property type="entry name" value="WH_DNA-bd_sf"/>
</dbReference>
<dbReference type="InterPro" id="IPR008920">
    <property type="entry name" value="TF_FadR/GntR_C"/>
</dbReference>
<dbReference type="PANTHER" id="PTHR43537:SF5">
    <property type="entry name" value="UXU OPERON TRANSCRIPTIONAL REGULATOR"/>
    <property type="match status" value="1"/>
</dbReference>
<evidence type="ECO:0000313" key="6">
    <source>
        <dbReference type="Proteomes" id="UP000057820"/>
    </source>
</evidence>
<dbReference type="AlphaFoldDB" id="A0A0H5NGW8"/>
<dbReference type="GO" id="GO:0003677">
    <property type="term" value="F:DNA binding"/>
    <property type="evidence" value="ECO:0007669"/>
    <property type="project" value="UniProtKB-KW"/>
</dbReference>
<evidence type="ECO:0000256" key="2">
    <source>
        <dbReference type="ARBA" id="ARBA00023125"/>
    </source>
</evidence>